<dbReference type="Gene3D" id="1.10.510.10">
    <property type="entry name" value="Transferase(Phosphotransferase) domain 1"/>
    <property type="match status" value="1"/>
</dbReference>
<dbReference type="PANTHER" id="PTHR39573">
    <property type="entry name" value="STRESS RESPONSE KINASE A"/>
    <property type="match status" value="1"/>
</dbReference>
<dbReference type="EC" id="2.7.11.1" evidence="11"/>
<dbReference type="InterPro" id="IPR011009">
    <property type="entry name" value="Kinase-like_dom_sf"/>
</dbReference>
<proteinExistence type="inferred from homology"/>
<comment type="catalytic activity">
    <reaction evidence="11">
        <text>L-threonyl-[protein] + ATP = O-phospho-L-threonyl-[protein] + ADP + H(+)</text>
        <dbReference type="Rhea" id="RHEA:46608"/>
        <dbReference type="Rhea" id="RHEA-COMP:11060"/>
        <dbReference type="Rhea" id="RHEA-COMP:11605"/>
        <dbReference type="ChEBI" id="CHEBI:15378"/>
        <dbReference type="ChEBI" id="CHEBI:30013"/>
        <dbReference type="ChEBI" id="CHEBI:30616"/>
        <dbReference type="ChEBI" id="CHEBI:61977"/>
        <dbReference type="ChEBI" id="CHEBI:456216"/>
        <dbReference type="EC" id="2.7.11.1"/>
    </reaction>
</comment>
<dbReference type="PANTHER" id="PTHR39573:SF1">
    <property type="entry name" value="STRESS RESPONSE KINASE A"/>
    <property type="match status" value="1"/>
</dbReference>
<evidence type="ECO:0000256" key="4">
    <source>
        <dbReference type="ARBA" id="ARBA00022679"/>
    </source>
</evidence>
<dbReference type="NCBIfam" id="NF008738">
    <property type="entry name" value="PRK11768.1"/>
    <property type="match status" value="1"/>
</dbReference>
<dbReference type="Pfam" id="PF01636">
    <property type="entry name" value="APH"/>
    <property type="match status" value="1"/>
</dbReference>
<dbReference type="RefSeq" id="WP_377128792.1">
    <property type="nucleotide sequence ID" value="NZ_JBHRSD010000048.1"/>
</dbReference>
<evidence type="ECO:0000256" key="6">
    <source>
        <dbReference type="ARBA" id="ARBA00022741"/>
    </source>
</evidence>
<evidence type="ECO:0000256" key="9">
    <source>
        <dbReference type="ARBA" id="ARBA00022842"/>
    </source>
</evidence>
<organism evidence="13 14">
    <name type="scientific">Pseudoalteromonas fenneropenaei</name>
    <dbReference type="NCBI Taxonomy" id="1737459"/>
    <lineage>
        <taxon>Bacteria</taxon>
        <taxon>Pseudomonadati</taxon>
        <taxon>Pseudomonadota</taxon>
        <taxon>Gammaproteobacteria</taxon>
        <taxon>Alteromonadales</taxon>
        <taxon>Pseudoalteromonadaceae</taxon>
        <taxon>Pseudoalteromonas</taxon>
    </lineage>
</organism>
<keyword evidence="14" id="KW-1185">Reference proteome</keyword>
<keyword evidence="8 11" id="KW-0067">ATP-binding</keyword>
<comment type="subunit">
    <text evidence="11">Monomer.</text>
</comment>
<keyword evidence="4 11" id="KW-0808">Transferase</keyword>
<evidence type="ECO:0000256" key="3">
    <source>
        <dbReference type="ARBA" id="ARBA00022553"/>
    </source>
</evidence>
<reference evidence="14" key="1">
    <citation type="journal article" date="2019" name="Int. J. Syst. Evol. Microbiol.">
        <title>The Global Catalogue of Microorganisms (GCM) 10K type strain sequencing project: providing services to taxonomists for standard genome sequencing and annotation.</title>
        <authorList>
            <consortium name="The Broad Institute Genomics Platform"/>
            <consortium name="The Broad Institute Genome Sequencing Center for Infectious Disease"/>
            <person name="Wu L."/>
            <person name="Ma J."/>
        </authorList>
    </citation>
    <scope>NUCLEOTIDE SEQUENCE [LARGE SCALE GENOMIC DNA]</scope>
    <source>
        <strain evidence="14">KCTC 42730</strain>
    </source>
</reference>
<accession>A0ABV7CQH9</accession>
<dbReference type="EMBL" id="JBHRSD010000048">
    <property type="protein sequence ID" value="MFC3034806.1"/>
    <property type="molecule type" value="Genomic_DNA"/>
</dbReference>
<comment type="catalytic activity">
    <reaction evidence="11">
        <text>L-seryl-[protein] + ATP = O-phospho-L-seryl-[protein] + ADP + H(+)</text>
        <dbReference type="Rhea" id="RHEA:17989"/>
        <dbReference type="Rhea" id="RHEA-COMP:9863"/>
        <dbReference type="Rhea" id="RHEA-COMP:11604"/>
        <dbReference type="ChEBI" id="CHEBI:15378"/>
        <dbReference type="ChEBI" id="CHEBI:29999"/>
        <dbReference type="ChEBI" id="CHEBI:30616"/>
        <dbReference type="ChEBI" id="CHEBI:83421"/>
        <dbReference type="ChEBI" id="CHEBI:456216"/>
        <dbReference type="EC" id="2.7.11.1"/>
    </reaction>
</comment>
<feature type="active site" evidence="11">
    <location>
        <position position="215"/>
    </location>
</feature>
<evidence type="ECO:0000256" key="10">
    <source>
        <dbReference type="ARBA" id="ARBA00023016"/>
    </source>
</evidence>
<keyword evidence="3 11" id="KW-0597">Phosphoprotein</keyword>
<keyword evidence="2 11" id="KW-0723">Serine/threonine-protein kinase</keyword>
<keyword evidence="9 11" id="KW-0460">Magnesium</keyword>
<dbReference type="Proteomes" id="UP001595453">
    <property type="component" value="Unassembled WGS sequence"/>
</dbReference>
<keyword evidence="7 11" id="KW-0418">Kinase</keyword>
<dbReference type="Gene3D" id="3.30.200.70">
    <property type="match status" value="1"/>
</dbReference>
<keyword evidence="10 11" id="KW-0346">Stress response</keyword>
<evidence type="ECO:0000256" key="2">
    <source>
        <dbReference type="ARBA" id="ARBA00022527"/>
    </source>
</evidence>
<feature type="domain" description="Aminoglycoside phosphotransferase" evidence="12">
    <location>
        <begin position="31"/>
        <end position="257"/>
    </location>
</feature>
<comment type="similarity">
    <text evidence="11">Belongs to the SrkA/RdoA protein kinase family.</text>
</comment>
<evidence type="ECO:0000256" key="1">
    <source>
        <dbReference type="ARBA" id="ARBA00022490"/>
    </source>
</evidence>
<comment type="cofactor">
    <cofactor evidence="11">
        <name>Mg(2+)</name>
        <dbReference type="ChEBI" id="CHEBI:18420"/>
    </cofactor>
</comment>
<dbReference type="GO" id="GO:0004674">
    <property type="term" value="F:protein serine/threonine kinase activity"/>
    <property type="evidence" value="ECO:0007669"/>
    <property type="project" value="UniProtKB-KW"/>
</dbReference>
<comment type="subcellular location">
    <subcellularLocation>
        <location evidence="11">Cytoplasm</location>
    </subcellularLocation>
</comment>
<feature type="active site" description="Proton acceptor" evidence="11">
    <location>
        <position position="198"/>
    </location>
</feature>
<evidence type="ECO:0000313" key="14">
    <source>
        <dbReference type="Proteomes" id="UP001595453"/>
    </source>
</evidence>
<evidence type="ECO:0000256" key="11">
    <source>
        <dbReference type="HAMAP-Rule" id="MF_01497"/>
    </source>
</evidence>
<feature type="binding site" evidence="11">
    <location>
        <position position="203"/>
    </location>
    <ligand>
        <name>Mg(2+)</name>
        <dbReference type="ChEBI" id="CHEBI:18420"/>
    </ligand>
</feature>
<sequence length="325" mass="36699">MSDFCFAHLTPECILDAIESTGIYPESGLLPLNSYENRVFQFRADDNQRYVVKFYRPARWSEAQILEEHTFMAQLAAADIAVVAPLSINGKTLHQHMGFGFALFPSVGGRSFEVDNLDNLELLGQVLGRLHSQGAQSAFTHRPALNLSTHLQQPTQILQQSGLVKAPYQQQFFQIVKEITEICGSLYQPKAQIRLHGDCHAGNILATTDGLCLVDFDDCRQGPAIQDLWMMLSGDTQSRQVQLDALLSGYELYRAFDLKELALIEPLRAMRMIHYMAWLAERHQDPAFVGNFSWFATDKYWEQQLGYLQEQLLALQAPPLSLAFG</sequence>
<dbReference type="Gene3D" id="1.20.1270.170">
    <property type="match status" value="1"/>
</dbReference>
<dbReference type="SUPFAM" id="SSF56112">
    <property type="entry name" value="Protein kinase-like (PK-like)"/>
    <property type="match status" value="1"/>
</dbReference>
<comment type="function">
    <text evidence="11">A protein kinase that phosphorylates Ser and Thr residues. Probably acts to suppress the effects of stress linked to accumulation of reactive oxygen species. Probably involved in the extracytoplasmic stress response.</text>
</comment>
<evidence type="ECO:0000259" key="12">
    <source>
        <dbReference type="Pfam" id="PF01636"/>
    </source>
</evidence>
<keyword evidence="1 11" id="KW-0963">Cytoplasm</keyword>
<feature type="binding site" evidence="11">
    <location>
        <position position="215"/>
    </location>
    <ligand>
        <name>Mg(2+)</name>
        <dbReference type="ChEBI" id="CHEBI:18420"/>
    </ligand>
</feature>
<evidence type="ECO:0000256" key="5">
    <source>
        <dbReference type="ARBA" id="ARBA00022723"/>
    </source>
</evidence>
<gene>
    <name evidence="11" type="primary">srkA</name>
    <name evidence="13" type="ORF">ACFOEE_20060</name>
</gene>
<evidence type="ECO:0000256" key="8">
    <source>
        <dbReference type="ARBA" id="ARBA00022840"/>
    </source>
</evidence>
<dbReference type="InterPro" id="IPR002575">
    <property type="entry name" value="Aminoglycoside_PTrfase"/>
</dbReference>
<feature type="site" description="ATP" evidence="11">
    <location>
        <position position="34"/>
    </location>
</feature>
<keyword evidence="5 11" id="KW-0479">Metal-binding</keyword>
<protein>
    <recommendedName>
        <fullName evidence="11">Stress response kinase A</fullName>
        <ecNumber evidence="11">2.7.11.1</ecNumber>
    </recommendedName>
    <alternativeName>
        <fullName evidence="11">Serine/threonine-protein kinase SrkA</fullName>
    </alternativeName>
</protein>
<comment type="caution">
    <text evidence="13">The sequence shown here is derived from an EMBL/GenBank/DDBJ whole genome shotgun (WGS) entry which is preliminary data.</text>
</comment>
<dbReference type="InterPro" id="IPR032882">
    <property type="entry name" value="SrkA/RdoA"/>
</dbReference>
<name>A0ABV7CQH9_9GAMM</name>
<evidence type="ECO:0000313" key="13">
    <source>
        <dbReference type="EMBL" id="MFC3034806.1"/>
    </source>
</evidence>
<dbReference type="HAMAP" id="MF_01497">
    <property type="entry name" value="SrkA_kinase"/>
    <property type="match status" value="1"/>
</dbReference>
<evidence type="ECO:0000256" key="7">
    <source>
        <dbReference type="ARBA" id="ARBA00022777"/>
    </source>
</evidence>
<keyword evidence="6 11" id="KW-0547">Nucleotide-binding</keyword>